<reference evidence="1 2" key="1">
    <citation type="submission" date="2019-03" db="EMBL/GenBank/DDBJ databases">
        <title>Genomic Encyclopedia of Type Strains, Phase III (KMG-III): the genomes of soil and plant-associated and newly described type strains.</title>
        <authorList>
            <person name="Whitman W."/>
        </authorList>
    </citation>
    <scope>NUCLEOTIDE SEQUENCE [LARGE SCALE GENOMIC DNA]</scope>
    <source>
        <strain evidence="1 2">VKM Ac-2575</strain>
    </source>
</reference>
<keyword evidence="2" id="KW-1185">Reference proteome</keyword>
<name>A0A4V3FIZ1_9ACTN</name>
<comment type="caution">
    <text evidence="1">The sequence shown here is derived from an EMBL/GenBank/DDBJ whole genome shotgun (WGS) entry which is preliminary data.</text>
</comment>
<accession>A0A4V3FIZ1</accession>
<gene>
    <name evidence="1" type="ORF">EV138_6704</name>
</gene>
<organism evidence="1 2">
    <name type="scientific">Kribbella voronezhensis</name>
    <dbReference type="NCBI Taxonomy" id="2512212"/>
    <lineage>
        <taxon>Bacteria</taxon>
        <taxon>Bacillati</taxon>
        <taxon>Actinomycetota</taxon>
        <taxon>Actinomycetes</taxon>
        <taxon>Propionibacteriales</taxon>
        <taxon>Kribbellaceae</taxon>
        <taxon>Kribbella</taxon>
    </lineage>
</organism>
<protein>
    <submittedName>
        <fullName evidence="1">Uncharacterized protein DUF4288</fullName>
    </submittedName>
</protein>
<dbReference type="OrthoDB" id="3296292at2"/>
<proteinExistence type="predicted"/>
<dbReference type="Proteomes" id="UP000295151">
    <property type="component" value="Unassembled WGS sequence"/>
</dbReference>
<dbReference type="Pfam" id="PF14119">
    <property type="entry name" value="DUF4288"/>
    <property type="match status" value="1"/>
</dbReference>
<sequence>MGVGAMGWYSVRCVFQLIDDNDDESPYEERITLWQAADFETAIELAEDEAAEYIDGTTWAYLGLAQCFYLGDDVSTILSGTEVYSLIRTSDLAPDDYLDTFFDTGNEYQRHVEDT</sequence>
<dbReference type="InterPro" id="IPR025630">
    <property type="entry name" value="DUF4288"/>
</dbReference>
<dbReference type="AlphaFoldDB" id="A0A4V3FIZ1"/>
<evidence type="ECO:0000313" key="2">
    <source>
        <dbReference type="Proteomes" id="UP000295151"/>
    </source>
</evidence>
<dbReference type="EMBL" id="SOCE01000002">
    <property type="protein sequence ID" value="TDU84233.1"/>
    <property type="molecule type" value="Genomic_DNA"/>
</dbReference>
<evidence type="ECO:0000313" key="1">
    <source>
        <dbReference type="EMBL" id="TDU84233.1"/>
    </source>
</evidence>